<dbReference type="AlphaFoldDB" id="A0AA38CPH8"/>
<dbReference type="OMA" id="YHWNRIR"/>
<sequence length="135" mass="14975">MEVATAGSVWHLQRQLMEDLSERRVDAMRPLNLGFPLGTVVLLFVVLGISALFSCCYHWEKIKFLYSSHTRSILADTSIQIVRPNMCDAEFSSPPTNLGVEQEGGMLAVKMPGDQAPNFIAMPSPRVFPPSLQPK</sequence>
<organism evidence="2 3">
    <name type="scientific">Taxus chinensis</name>
    <name type="common">Chinese yew</name>
    <name type="synonym">Taxus wallichiana var. chinensis</name>
    <dbReference type="NCBI Taxonomy" id="29808"/>
    <lineage>
        <taxon>Eukaryota</taxon>
        <taxon>Viridiplantae</taxon>
        <taxon>Streptophyta</taxon>
        <taxon>Embryophyta</taxon>
        <taxon>Tracheophyta</taxon>
        <taxon>Spermatophyta</taxon>
        <taxon>Pinopsida</taxon>
        <taxon>Pinidae</taxon>
        <taxon>Conifers II</taxon>
        <taxon>Cupressales</taxon>
        <taxon>Taxaceae</taxon>
        <taxon>Taxus</taxon>
    </lineage>
</organism>
<accession>A0AA38CPH8</accession>
<evidence type="ECO:0000313" key="3">
    <source>
        <dbReference type="Proteomes" id="UP000824469"/>
    </source>
</evidence>
<dbReference type="EMBL" id="JAHRHJ020000009">
    <property type="protein sequence ID" value="KAH9300829.1"/>
    <property type="molecule type" value="Genomic_DNA"/>
</dbReference>
<keyword evidence="1" id="KW-1133">Transmembrane helix</keyword>
<name>A0AA38CPH8_TAXCH</name>
<comment type="caution">
    <text evidence="2">The sequence shown here is derived from an EMBL/GenBank/DDBJ whole genome shotgun (WGS) entry which is preliminary data.</text>
</comment>
<evidence type="ECO:0000256" key="1">
    <source>
        <dbReference type="SAM" id="Phobius"/>
    </source>
</evidence>
<keyword evidence="1" id="KW-0472">Membrane</keyword>
<feature type="transmembrane region" description="Helical" evidence="1">
    <location>
        <begin position="33"/>
        <end position="59"/>
    </location>
</feature>
<keyword evidence="1" id="KW-0812">Transmembrane</keyword>
<dbReference type="PANTHER" id="PTHR34291">
    <property type="entry name" value="HYDROXYPROLINE-RICH GLYCOPROTEIN FAMILY PROTEIN"/>
    <property type="match status" value="1"/>
</dbReference>
<keyword evidence="3" id="KW-1185">Reference proteome</keyword>
<gene>
    <name evidence="2" type="ORF">KI387_012412</name>
</gene>
<dbReference type="Proteomes" id="UP000824469">
    <property type="component" value="Unassembled WGS sequence"/>
</dbReference>
<proteinExistence type="predicted"/>
<reference evidence="2 3" key="1">
    <citation type="journal article" date="2021" name="Nat. Plants">
        <title>The Taxus genome provides insights into paclitaxel biosynthesis.</title>
        <authorList>
            <person name="Xiong X."/>
            <person name="Gou J."/>
            <person name="Liao Q."/>
            <person name="Li Y."/>
            <person name="Zhou Q."/>
            <person name="Bi G."/>
            <person name="Li C."/>
            <person name="Du R."/>
            <person name="Wang X."/>
            <person name="Sun T."/>
            <person name="Guo L."/>
            <person name="Liang H."/>
            <person name="Lu P."/>
            <person name="Wu Y."/>
            <person name="Zhang Z."/>
            <person name="Ro D.K."/>
            <person name="Shang Y."/>
            <person name="Huang S."/>
            <person name="Yan J."/>
        </authorList>
    </citation>
    <scope>NUCLEOTIDE SEQUENCE [LARGE SCALE GENOMIC DNA]</scope>
    <source>
        <tissue evidence="2">Leaf</tissue>
    </source>
</reference>
<evidence type="ECO:0000313" key="2">
    <source>
        <dbReference type="EMBL" id="KAH9300829.1"/>
    </source>
</evidence>
<protein>
    <submittedName>
        <fullName evidence="2">Uncharacterized protein</fullName>
    </submittedName>
</protein>
<dbReference type="PANTHER" id="PTHR34291:SF1">
    <property type="entry name" value="HYDROXYPROLINE-RICH GLYCOPROTEIN FAMILY PROTEIN"/>
    <property type="match status" value="1"/>
</dbReference>
<dbReference type="InterPro" id="IPR037699">
    <property type="entry name" value="At5g65660-like"/>
</dbReference>